<evidence type="ECO:0000256" key="1">
    <source>
        <dbReference type="SAM" id="MobiDB-lite"/>
    </source>
</evidence>
<gene>
    <name evidence="3" type="ORF">RUM43_010590</name>
</gene>
<dbReference type="GO" id="GO:0016020">
    <property type="term" value="C:membrane"/>
    <property type="evidence" value="ECO:0007669"/>
    <property type="project" value="TreeGrafter"/>
</dbReference>
<reference evidence="3 4" key="1">
    <citation type="submission" date="2023-10" db="EMBL/GenBank/DDBJ databases">
        <title>Genomes of two closely related lineages of the louse Polyplax serrata with different host specificities.</title>
        <authorList>
            <person name="Martinu J."/>
            <person name="Tarabai H."/>
            <person name="Stefka J."/>
            <person name="Hypsa V."/>
        </authorList>
    </citation>
    <scope>NUCLEOTIDE SEQUENCE [LARGE SCALE GENOMIC DNA]</scope>
    <source>
        <strain evidence="3">HR10_N</strain>
    </source>
</reference>
<dbReference type="PANTHER" id="PTHR10174">
    <property type="entry name" value="ALPHA-TOCOPHEROL TRANSFER PROTEIN-RELATED"/>
    <property type="match status" value="1"/>
</dbReference>
<dbReference type="Gene3D" id="3.40.525.10">
    <property type="entry name" value="CRAL-TRIO lipid binding domain"/>
    <property type="match status" value="1"/>
</dbReference>
<proteinExistence type="predicted"/>
<dbReference type="Proteomes" id="UP001372834">
    <property type="component" value="Unassembled WGS sequence"/>
</dbReference>
<dbReference type="AlphaFoldDB" id="A0AAN8S7B4"/>
<dbReference type="InterPro" id="IPR036865">
    <property type="entry name" value="CRAL-TRIO_dom_sf"/>
</dbReference>
<dbReference type="PANTHER" id="PTHR10174:SF222">
    <property type="entry name" value="GH10083P-RELATED"/>
    <property type="match status" value="1"/>
</dbReference>
<comment type="caution">
    <text evidence="3">The sequence shown here is derived from an EMBL/GenBank/DDBJ whole genome shotgun (WGS) entry which is preliminary data.</text>
</comment>
<evidence type="ECO:0000313" key="4">
    <source>
        <dbReference type="Proteomes" id="UP001372834"/>
    </source>
</evidence>
<sequence length="319" mass="36767">MADLEGEGADVPAEPVSAADEPTLEGGNTLEEQRDEQAGDVTKSESDTEIDFNEELIQMNNWLVREPYLPKNIDEEVLITFLWNTETVEEAQDKLLKYFYARQSMKAVFAERHPCSPNNLLKYDAVCVVPLTTGLDKKWIIFATWLSHDDPTKFSIYHMMKLIFTELDILLQENQIRGKTVSVIIDMNGYTEEHTKMITRFAAKKICELFTDCFPAKFNGFYIVNAPEHVADYTVLFGPFDFHLVEYVDDLPGFLPKKFLPSDLAGEPDAPTRASLFEPFFKRMRRCGNWLAYEEFVRSQEMLLRMTTTREEFAFGTLK</sequence>
<dbReference type="SUPFAM" id="SSF46938">
    <property type="entry name" value="CRAL/TRIO N-terminal domain"/>
    <property type="match status" value="1"/>
</dbReference>
<name>A0AAN8S7B4_POLSC</name>
<dbReference type="InterPro" id="IPR036273">
    <property type="entry name" value="CRAL/TRIO_N_dom_sf"/>
</dbReference>
<feature type="domain" description="CRAL-TRIO" evidence="2">
    <location>
        <begin position="146"/>
        <end position="229"/>
    </location>
</feature>
<dbReference type="CDD" id="cd00170">
    <property type="entry name" value="SEC14"/>
    <property type="match status" value="1"/>
</dbReference>
<evidence type="ECO:0000259" key="2">
    <source>
        <dbReference type="Pfam" id="PF00650"/>
    </source>
</evidence>
<feature type="region of interest" description="Disordered" evidence="1">
    <location>
        <begin position="1"/>
        <end position="50"/>
    </location>
</feature>
<protein>
    <recommendedName>
        <fullName evidence="2">CRAL-TRIO domain-containing protein</fullName>
    </recommendedName>
</protein>
<dbReference type="EMBL" id="JAWJWE010000004">
    <property type="protein sequence ID" value="KAK6636926.1"/>
    <property type="molecule type" value="Genomic_DNA"/>
</dbReference>
<organism evidence="3 4">
    <name type="scientific">Polyplax serrata</name>
    <name type="common">Common mouse louse</name>
    <dbReference type="NCBI Taxonomy" id="468196"/>
    <lineage>
        <taxon>Eukaryota</taxon>
        <taxon>Metazoa</taxon>
        <taxon>Ecdysozoa</taxon>
        <taxon>Arthropoda</taxon>
        <taxon>Hexapoda</taxon>
        <taxon>Insecta</taxon>
        <taxon>Pterygota</taxon>
        <taxon>Neoptera</taxon>
        <taxon>Paraneoptera</taxon>
        <taxon>Psocodea</taxon>
        <taxon>Troctomorpha</taxon>
        <taxon>Phthiraptera</taxon>
        <taxon>Anoplura</taxon>
        <taxon>Polyplacidae</taxon>
        <taxon>Polyplax</taxon>
    </lineage>
</organism>
<dbReference type="Pfam" id="PF00650">
    <property type="entry name" value="CRAL_TRIO"/>
    <property type="match status" value="1"/>
</dbReference>
<dbReference type="SUPFAM" id="SSF52087">
    <property type="entry name" value="CRAL/TRIO domain"/>
    <property type="match status" value="1"/>
</dbReference>
<accession>A0AAN8S7B4</accession>
<dbReference type="GO" id="GO:1902936">
    <property type="term" value="F:phosphatidylinositol bisphosphate binding"/>
    <property type="evidence" value="ECO:0007669"/>
    <property type="project" value="TreeGrafter"/>
</dbReference>
<feature type="compositionally biased region" description="Basic and acidic residues" evidence="1">
    <location>
        <begin position="31"/>
        <end position="46"/>
    </location>
</feature>
<evidence type="ECO:0000313" key="3">
    <source>
        <dbReference type="EMBL" id="KAK6636926.1"/>
    </source>
</evidence>
<dbReference type="InterPro" id="IPR001251">
    <property type="entry name" value="CRAL-TRIO_dom"/>
</dbReference>